<keyword evidence="3 6" id="KW-0808">Transferase</keyword>
<organism evidence="8 9">
    <name type="scientific">Dinothrombium tinctorium</name>
    <dbReference type="NCBI Taxonomy" id="1965070"/>
    <lineage>
        <taxon>Eukaryota</taxon>
        <taxon>Metazoa</taxon>
        <taxon>Ecdysozoa</taxon>
        <taxon>Arthropoda</taxon>
        <taxon>Chelicerata</taxon>
        <taxon>Arachnida</taxon>
        <taxon>Acari</taxon>
        <taxon>Acariformes</taxon>
        <taxon>Trombidiformes</taxon>
        <taxon>Prostigmata</taxon>
        <taxon>Anystina</taxon>
        <taxon>Parasitengona</taxon>
        <taxon>Trombidioidea</taxon>
        <taxon>Trombidiidae</taxon>
        <taxon>Dinothrombium</taxon>
    </lineage>
</organism>
<dbReference type="InterPro" id="IPR002123">
    <property type="entry name" value="Plipid/glycerol_acylTrfase"/>
</dbReference>
<protein>
    <submittedName>
        <fullName evidence="8">Glycerol-3-phosphate acyltransferase 1-like protein</fullName>
    </submittedName>
</protein>
<keyword evidence="9" id="KW-1185">Reference proteome</keyword>
<proteinExistence type="inferred from homology"/>
<evidence type="ECO:0000313" key="9">
    <source>
        <dbReference type="Proteomes" id="UP000285301"/>
    </source>
</evidence>
<reference evidence="8 9" key="1">
    <citation type="journal article" date="2018" name="Gigascience">
        <title>Genomes of trombidid mites reveal novel predicted allergens and laterally-transferred genes associated with secondary metabolism.</title>
        <authorList>
            <person name="Dong X."/>
            <person name="Chaisiri K."/>
            <person name="Xia D."/>
            <person name="Armstrong S.D."/>
            <person name="Fang Y."/>
            <person name="Donnelly M.J."/>
            <person name="Kadowaki T."/>
            <person name="McGarry J.W."/>
            <person name="Darby A.C."/>
            <person name="Makepeace B.L."/>
        </authorList>
    </citation>
    <scope>NUCLEOTIDE SEQUENCE [LARGE SCALE GENOMIC DNA]</scope>
    <source>
        <strain evidence="8">UoL-WK</strain>
    </source>
</reference>
<dbReference type="OrthoDB" id="5962536at2759"/>
<dbReference type="GO" id="GO:0031966">
    <property type="term" value="C:mitochondrial membrane"/>
    <property type="evidence" value="ECO:0007669"/>
    <property type="project" value="TreeGrafter"/>
</dbReference>
<dbReference type="InterPro" id="IPR041728">
    <property type="entry name" value="GPAT/DHAPAT_LPLAT"/>
</dbReference>
<dbReference type="EMBL" id="NCKU01000824">
    <property type="protein sequence ID" value="RWS14006.1"/>
    <property type="molecule type" value="Genomic_DNA"/>
</dbReference>
<feature type="domain" description="Phospholipid/glycerol acyltransferase" evidence="7">
    <location>
        <begin position="155"/>
        <end position="287"/>
    </location>
</feature>
<dbReference type="Pfam" id="PF19277">
    <property type="entry name" value="GPAT_C"/>
    <property type="match status" value="1"/>
</dbReference>
<evidence type="ECO:0000256" key="3">
    <source>
        <dbReference type="ARBA" id="ARBA00022679"/>
    </source>
</evidence>
<evidence type="ECO:0000256" key="4">
    <source>
        <dbReference type="ARBA" id="ARBA00023136"/>
    </source>
</evidence>
<dbReference type="PIRSF" id="PIRSF000437">
    <property type="entry name" value="GPAT_DHAPAT"/>
    <property type="match status" value="1"/>
</dbReference>
<comment type="caution">
    <text evidence="8">The sequence shown here is derived from an EMBL/GenBank/DDBJ whole genome shotgun (WGS) entry which is preliminary data.</text>
</comment>
<dbReference type="GO" id="GO:0008654">
    <property type="term" value="P:phospholipid biosynthetic process"/>
    <property type="evidence" value="ECO:0007669"/>
    <property type="project" value="TreeGrafter"/>
</dbReference>
<dbReference type="AlphaFoldDB" id="A0A3S3SE03"/>
<dbReference type="SUPFAM" id="SSF69593">
    <property type="entry name" value="Glycerol-3-phosphate (1)-acyltransferase"/>
    <property type="match status" value="1"/>
</dbReference>
<dbReference type="InterPro" id="IPR022284">
    <property type="entry name" value="GPAT/DHAPAT"/>
</dbReference>
<keyword evidence="4" id="KW-0472">Membrane</keyword>
<evidence type="ECO:0000256" key="5">
    <source>
        <dbReference type="ARBA" id="ARBA00023315"/>
    </source>
</evidence>
<sequence>MGFFSNLFACIISLVNRDNNDFLPTRDRGLIARTFYYASFVMSRTTDSTYNDVSKKVIKSHKVKEAIRRSANEEMSELIEKSAFIDKSTMVRLEEKHKKRAWKILQNMRSCICSSLLRIAGWVLYKLLCRMLNTVQIHKGQIKTLRKAAEHKVPIIYLPMHRSHLDYILISFVLYMNNVKPPLVAAGDNLSIPFFGNLMRGLGAFFIKRKLDPEEGKKDHVYRAVLQSYMAENLREGHSLEFFIEGGRSRSGKACLPKSGLLSIVIDSVLEGVVEDVYIVPIGISYEKLMDGNFVSEQLGKPKVMESFSLAAKAIWSKLHSSFGNVRVDFCQPFSLKEYLRGTSINSSRDKTDCVACTRDSPQVRNSPSSTSLYGIDVVVSDDKRQIINTFAKHIVYDAFNNSALMSTQLLAFLLLNKFRKGATLHQMTHSMSWLREQLKNRRRDVGFSGDSVDVVRHACNLLGKELISVFTFHARHTSLPSPHRNEMENNNIRIQYLQPKTKLPHILELQYYSNACVSVFLLDSIVANALFATLDSELETLTGVESSNTTISREQVVEKSAELCNILQHEFVFAPPCSSIKDAINATIENFITYGIFLDDRERNCVRGKRFDFEDYEDDDKEYSSTVSKYNEPGIKVALDSESVETLHFYRNILAPLVESYWLAACCLLSLIGKEKEDSMFLMEVIEMSREKLNQGLLSYGE</sequence>
<dbReference type="Pfam" id="PF01553">
    <property type="entry name" value="Acyltransferase"/>
    <property type="match status" value="1"/>
</dbReference>
<dbReference type="SMART" id="SM00563">
    <property type="entry name" value="PlsC"/>
    <property type="match status" value="1"/>
</dbReference>
<evidence type="ECO:0000256" key="1">
    <source>
        <dbReference type="ARBA" id="ARBA00004370"/>
    </source>
</evidence>
<dbReference type="STRING" id="1965070.A0A3S3SE03"/>
<accession>A0A3S3SE03</accession>
<comment type="similarity">
    <text evidence="2 6">Belongs to the GPAT/DAPAT family.</text>
</comment>
<dbReference type="GO" id="GO:0019432">
    <property type="term" value="P:triglyceride biosynthetic process"/>
    <property type="evidence" value="ECO:0007669"/>
    <property type="project" value="TreeGrafter"/>
</dbReference>
<evidence type="ECO:0000313" key="8">
    <source>
        <dbReference type="EMBL" id="RWS14006.1"/>
    </source>
</evidence>
<dbReference type="InterPro" id="IPR045520">
    <property type="entry name" value="GPAT/DHAPAT_C"/>
</dbReference>
<evidence type="ECO:0000259" key="7">
    <source>
        <dbReference type="SMART" id="SM00563"/>
    </source>
</evidence>
<comment type="subcellular location">
    <subcellularLocation>
        <location evidence="1">Membrane</location>
    </subcellularLocation>
</comment>
<keyword evidence="5 6" id="KW-0012">Acyltransferase</keyword>
<dbReference type="GO" id="GO:0006072">
    <property type="term" value="P:glycerol-3-phosphate metabolic process"/>
    <property type="evidence" value="ECO:0007669"/>
    <property type="project" value="TreeGrafter"/>
</dbReference>
<name>A0A3S3SE03_9ACAR</name>
<dbReference type="PANTHER" id="PTHR12563">
    <property type="entry name" value="GLYCEROL-3-PHOSPHATE ACYLTRANSFERASE"/>
    <property type="match status" value="1"/>
</dbReference>
<gene>
    <name evidence="8" type="ORF">B4U79_06773</name>
</gene>
<dbReference type="CDD" id="cd07993">
    <property type="entry name" value="LPLAT_DHAPAT-like"/>
    <property type="match status" value="1"/>
</dbReference>
<dbReference type="GO" id="GO:0004366">
    <property type="term" value="F:glycerol-3-phosphate O-acyltransferase activity"/>
    <property type="evidence" value="ECO:0007669"/>
    <property type="project" value="TreeGrafter"/>
</dbReference>
<dbReference type="Proteomes" id="UP000285301">
    <property type="component" value="Unassembled WGS sequence"/>
</dbReference>
<dbReference type="PANTHER" id="PTHR12563:SF23">
    <property type="entry name" value="BCDNA.GH07066"/>
    <property type="match status" value="1"/>
</dbReference>
<dbReference type="GO" id="GO:0006631">
    <property type="term" value="P:fatty acid metabolic process"/>
    <property type="evidence" value="ECO:0007669"/>
    <property type="project" value="TreeGrafter"/>
</dbReference>
<evidence type="ECO:0000256" key="6">
    <source>
        <dbReference type="PIRNR" id="PIRNR000437"/>
    </source>
</evidence>
<evidence type="ECO:0000256" key="2">
    <source>
        <dbReference type="ARBA" id="ARBA00007937"/>
    </source>
</evidence>